<feature type="region of interest" description="Disordered" evidence="1">
    <location>
        <begin position="184"/>
        <end position="205"/>
    </location>
</feature>
<evidence type="ECO:0000256" key="1">
    <source>
        <dbReference type="SAM" id="MobiDB-lite"/>
    </source>
</evidence>
<accession>A0AAQ3URT2</accession>
<feature type="transmembrane region" description="Helical" evidence="2">
    <location>
        <begin position="272"/>
        <end position="293"/>
    </location>
</feature>
<keyword evidence="2" id="KW-1133">Transmembrane helix</keyword>
<reference evidence="4 5" key="1">
    <citation type="submission" date="2024-02" db="EMBL/GenBank/DDBJ databases">
        <title>High-quality chromosome-scale genome assembly of Pensacola bahiagrass (Paspalum notatum Flugge var. saurae).</title>
        <authorList>
            <person name="Vega J.M."/>
            <person name="Podio M."/>
            <person name="Orjuela J."/>
            <person name="Siena L.A."/>
            <person name="Pessino S.C."/>
            <person name="Combes M.C."/>
            <person name="Mariac C."/>
            <person name="Albertini E."/>
            <person name="Pupilli F."/>
            <person name="Ortiz J.P.A."/>
            <person name="Leblanc O."/>
        </authorList>
    </citation>
    <scope>NUCLEOTIDE SEQUENCE [LARGE SCALE GENOMIC DNA]</scope>
    <source>
        <strain evidence="4">R1</strain>
        <tissue evidence="4">Leaf</tissue>
    </source>
</reference>
<feature type="transmembrane region" description="Helical" evidence="2">
    <location>
        <begin position="357"/>
        <end position="379"/>
    </location>
</feature>
<dbReference type="InterPro" id="IPR025315">
    <property type="entry name" value="DUF4220"/>
</dbReference>
<feature type="compositionally biased region" description="Low complexity" evidence="1">
    <location>
        <begin position="1007"/>
        <end position="1022"/>
    </location>
</feature>
<dbReference type="Pfam" id="PF04578">
    <property type="entry name" value="DUF594"/>
    <property type="match status" value="1"/>
</dbReference>
<proteinExistence type="predicted"/>
<dbReference type="InterPro" id="IPR007658">
    <property type="entry name" value="DUF594"/>
</dbReference>
<feature type="compositionally biased region" description="Low complexity" evidence="1">
    <location>
        <begin position="936"/>
        <end position="964"/>
    </location>
</feature>
<keyword evidence="2" id="KW-0472">Membrane</keyword>
<evidence type="ECO:0000256" key="2">
    <source>
        <dbReference type="SAM" id="Phobius"/>
    </source>
</evidence>
<feature type="transmembrane region" description="Helical" evidence="2">
    <location>
        <begin position="541"/>
        <end position="559"/>
    </location>
</feature>
<dbReference type="Pfam" id="PF13968">
    <property type="entry name" value="DUF4220"/>
    <property type="match status" value="1"/>
</dbReference>
<feature type="region of interest" description="Disordered" evidence="1">
    <location>
        <begin position="50"/>
        <end position="101"/>
    </location>
</feature>
<dbReference type="PANTHER" id="PTHR31325">
    <property type="entry name" value="OS01G0798800 PROTEIN-RELATED"/>
    <property type="match status" value="1"/>
</dbReference>
<name>A0AAQ3URT2_PASNO</name>
<dbReference type="Proteomes" id="UP001341281">
    <property type="component" value="Chromosome 09"/>
</dbReference>
<evidence type="ECO:0000259" key="3">
    <source>
        <dbReference type="Pfam" id="PF13968"/>
    </source>
</evidence>
<feature type="domain" description="DUF4220" evidence="3">
    <location>
        <begin position="302"/>
        <end position="659"/>
    </location>
</feature>
<feature type="non-terminal residue" evidence="4">
    <location>
        <position position="1"/>
    </location>
</feature>
<evidence type="ECO:0000313" key="5">
    <source>
        <dbReference type="Proteomes" id="UP001341281"/>
    </source>
</evidence>
<gene>
    <name evidence="4" type="ORF">U9M48_041033</name>
</gene>
<keyword evidence="5" id="KW-1185">Reference proteome</keyword>
<feature type="transmembrane region" description="Helical" evidence="2">
    <location>
        <begin position="314"/>
        <end position="337"/>
    </location>
</feature>
<feature type="region of interest" description="Disordered" evidence="1">
    <location>
        <begin position="132"/>
        <end position="167"/>
    </location>
</feature>
<keyword evidence="2" id="KW-0812">Transmembrane</keyword>
<dbReference type="EMBL" id="CP144753">
    <property type="protein sequence ID" value="WVZ95242.1"/>
    <property type="molecule type" value="Genomic_DNA"/>
</dbReference>
<organism evidence="4 5">
    <name type="scientific">Paspalum notatum var. saurae</name>
    <dbReference type="NCBI Taxonomy" id="547442"/>
    <lineage>
        <taxon>Eukaryota</taxon>
        <taxon>Viridiplantae</taxon>
        <taxon>Streptophyta</taxon>
        <taxon>Embryophyta</taxon>
        <taxon>Tracheophyta</taxon>
        <taxon>Spermatophyta</taxon>
        <taxon>Magnoliopsida</taxon>
        <taxon>Liliopsida</taxon>
        <taxon>Poales</taxon>
        <taxon>Poaceae</taxon>
        <taxon>PACMAD clade</taxon>
        <taxon>Panicoideae</taxon>
        <taxon>Andropogonodae</taxon>
        <taxon>Paspaleae</taxon>
        <taxon>Paspalinae</taxon>
        <taxon>Paspalum</taxon>
    </lineage>
</organism>
<protein>
    <recommendedName>
        <fullName evidence="3">DUF4220 domain-containing protein</fullName>
    </recommendedName>
</protein>
<evidence type="ECO:0000313" key="4">
    <source>
        <dbReference type="EMBL" id="WVZ95242.1"/>
    </source>
</evidence>
<sequence>MNHVTRFHSRPISRRPSIHPFLPCFSLFARDRATLPASVSIFLPTQPIPTPFRACPTASNPPRRRRSTSPCPPANAGLAAGSPLQRRHPTPSPAPPQPTTTACARVFTGKEPCGAFLPSPRLLPPRPHDRAAQLPIPGHPATARANAAGRRRILPPPDGRRCAGRRARVDPAAARLRLTRRAGRLLPPEPVGPGRHRHCASPRAPPRALPWPHARRCPAGAAEPPRATCGLDDYCSAFLIRGTNTTFASSLMSNHTGAFWKSPRGTVIRNEALVLLATAMQIFLALCGSCCRWSRNFFIQKGSMQSSAIKSSMYAIWAVSLYILSSCADSITAYSVIDNRQLTRQIYQYFLGYSYAFLIMASTLVSQSRASGVLVFLVVMSFSNSRQRMGACQMASASWNMNEEVADYMMHKEHTRDEPHHRYDPTNMNGYHYRVDWPQRRKQPELAEDVDIQKVWQSNLGPDIKDACLSFSLFQLLRRRFFGFECAESTLRKTHDFVFRGLLAKKKQNIGDGAGAAQQPEVDYDWVFKVSAMFYGLRGGYLVRMLLAVGAVVTAYMTARGLLQAPSGGGVVSNNNNGAVIMDATAFDVGMTLLILVSIAILQIAQMLHYWTSIWGRVSLACDVVGRGRPGCRGFRHALVSTRCCCYRGQQKLGQYSLLAAVSHRSNQSRVIRPLADLWDRVVTVGAPYALLFLEPGTLHRRRDYHIVRKAGKPKDLSAAVKKAIVQSLERTQGILTNGRSSLLSNGAASTYTQAQQAQAVLRKRRTRCTSFWLGTLQHVTAIKLELAAAGGAVTEESREHHEVATTLSKYCAYLVISAPKLLPGHHYHTRIGFEKVAVQTESGANNLYSIGLMMGELLHRMPSVRCWKILADFWAEMLLFLAPSDNVEEHVECLAKGGEFITHLWALLTHAGILDSGGQRNNVASDIENPGDGGSSSRNTTSTTQAQAPPATNQPAATTANPSVQPANPVPNEEAASLSARGQRNVADDIENPGDGGRPSYSRPSTAPDAPATNQPAATTTGNHPTMQ</sequence>
<feature type="transmembrane region" description="Helical" evidence="2">
    <location>
        <begin position="579"/>
        <end position="602"/>
    </location>
</feature>
<dbReference type="AlphaFoldDB" id="A0AAQ3URT2"/>
<feature type="region of interest" description="Disordered" evidence="1">
    <location>
        <begin position="922"/>
        <end position="1029"/>
    </location>
</feature>